<name>A0A9D2EBP0_9MICO</name>
<accession>A0A9D2EBP0</accession>
<dbReference type="EMBL" id="DXBY01000032">
    <property type="protein sequence ID" value="HIZ34458.1"/>
    <property type="molecule type" value="Genomic_DNA"/>
</dbReference>
<proteinExistence type="predicted"/>
<dbReference type="Proteomes" id="UP000824037">
    <property type="component" value="Unassembled WGS sequence"/>
</dbReference>
<sequence>MRTSAIRAASAALLGVTLLGTAACSSDQPSQNTEAGGTAATEDAETEPAGAPGEDNAEAEGAADGLVAEPIEVPEKSVGTREHPLPTGAEFVDGDWTVTLGQPHNGWDELRDADPYIEEPEEGTEYWLVPVTVTYTGGESAAPWLDLQFGFVGEDNRSYRDWCPVIVPDDLMEVDELYPDGTAEANVCLPVPADARGLWSVSSEWGDPVFFTAEAGGDDA</sequence>
<feature type="compositionally biased region" description="Low complexity" evidence="2">
    <location>
        <begin position="33"/>
        <end position="58"/>
    </location>
</feature>
<dbReference type="InterPro" id="IPR029050">
    <property type="entry name" value="Immunoprotect_excell_Ig-like"/>
</dbReference>
<reference evidence="4" key="1">
    <citation type="journal article" date="2021" name="PeerJ">
        <title>Extensive microbial diversity within the chicken gut microbiome revealed by metagenomics and culture.</title>
        <authorList>
            <person name="Gilroy R."/>
            <person name="Ravi A."/>
            <person name="Getino M."/>
            <person name="Pursley I."/>
            <person name="Horton D.L."/>
            <person name="Alikhan N.F."/>
            <person name="Baker D."/>
            <person name="Gharbi K."/>
            <person name="Hall N."/>
            <person name="Watson M."/>
            <person name="Adriaenssens E.M."/>
            <person name="Foster-Nyarko E."/>
            <person name="Jarju S."/>
            <person name="Secka A."/>
            <person name="Antonio M."/>
            <person name="Oren A."/>
            <person name="Chaudhuri R.R."/>
            <person name="La Ragione R."/>
            <person name="Hildebrand F."/>
            <person name="Pallen M.J."/>
        </authorList>
    </citation>
    <scope>NUCLEOTIDE SEQUENCE</scope>
    <source>
        <strain evidence="4">ChiGjej4B4-7305</strain>
    </source>
</reference>
<comment type="caution">
    <text evidence="4">The sequence shown here is derived from an EMBL/GenBank/DDBJ whole genome shotgun (WGS) entry which is preliminary data.</text>
</comment>
<reference evidence="4" key="2">
    <citation type="submission" date="2021-04" db="EMBL/GenBank/DDBJ databases">
        <authorList>
            <person name="Gilroy R."/>
        </authorList>
    </citation>
    <scope>NUCLEOTIDE SEQUENCE</scope>
    <source>
        <strain evidence="4">ChiGjej4B4-7305</strain>
    </source>
</reference>
<feature type="signal peptide" evidence="3">
    <location>
        <begin position="1"/>
        <end position="22"/>
    </location>
</feature>
<evidence type="ECO:0000256" key="1">
    <source>
        <dbReference type="ARBA" id="ARBA00022729"/>
    </source>
</evidence>
<keyword evidence="1 3" id="KW-0732">Signal</keyword>
<protein>
    <submittedName>
        <fullName evidence="4">Uncharacterized protein</fullName>
    </submittedName>
</protein>
<evidence type="ECO:0000313" key="4">
    <source>
        <dbReference type="EMBL" id="HIZ34458.1"/>
    </source>
</evidence>
<dbReference type="AlphaFoldDB" id="A0A9D2EBP0"/>
<evidence type="ECO:0000313" key="5">
    <source>
        <dbReference type="Proteomes" id="UP000824037"/>
    </source>
</evidence>
<organism evidence="4 5">
    <name type="scientific">Candidatus Ruania gallistercoris</name>
    <dbReference type="NCBI Taxonomy" id="2838746"/>
    <lineage>
        <taxon>Bacteria</taxon>
        <taxon>Bacillati</taxon>
        <taxon>Actinomycetota</taxon>
        <taxon>Actinomycetes</taxon>
        <taxon>Micrococcales</taxon>
        <taxon>Ruaniaceae</taxon>
        <taxon>Ruania</taxon>
    </lineage>
</organism>
<dbReference type="PROSITE" id="PS51257">
    <property type="entry name" value="PROKAR_LIPOPROTEIN"/>
    <property type="match status" value="1"/>
</dbReference>
<feature type="region of interest" description="Disordered" evidence="2">
    <location>
        <begin position="23"/>
        <end position="58"/>
    </location>
</feature>
<feature type="chain" id="PRO_5039511322" evidence="3">
    <location>
        <begin position="23"/>
        <end position="220"/>
    </location>
</feature>
<evidence type="ECO:0000256" key="3">
    <source>
        <dbReference type="SAM" id="SignalP"/>
    </source>
</evidence>
<evidence type="ECO:0000256" key="2">
    <source>
        <dbReference type="SAM" id="MobiDB-lite"/>
    </source>
</evidence>
<gene>
    <name evidence="4" type="ORF">H9815_01670</name>
</gene>
<dbReference type="Gene3D" id="2.60.40.1240">
    <property type="match status" value="1"/>
</dbReference>